<name>A0A177N7H3_9GAMM</name>
<evidence type="ECO:0000259" key="7">
    <source>
        <dbReference type="Pfam" id="PF01292"/>
    </source>
</evidence>
<dbReference type="GO" id="GO:0020037">
    <property type="term" value="F:heme binding"/>
    <property type="evidence" value="ECO:0007669"/>
    <property type="project" value="TreeGrafter"/>
</dbReference>
<evidence type="ECO:0000313" key="9">
    <source>
        <dbReference type="Proteomes" id="UP000078476"/>
    </source>
</evidence>
<feature type="transmembrane region" description="Helical" evidence="6">
    <location>
        <begin position="185"/>
        <end position="207"/>
    </location>
</feature>
<feature type="transmembrane region" description="Helical" evidence="6">
    <location>
        <begin position="14"/>
        <end position="31"/>
    </location>
</feature>
<keyword evidence="9" id="KW-1185">Reference proteome</keyword>
<gene>
    <name evidence="8" type="ORF">A1359_00965</name>
</gene>
<dbReference type="GO" id="GO:0005886">
    <property type="term" value="C:plasma membrane"/>
    <property type="evidence" value="ECO:0007669"/>
    <property type="project" value="UniProtKB-SubCell"/>
</dbReference>
<dbReference type="InterPro" id="IPR051542">
    <property type="entry name" value="Hydrogenase_cytochrome"/>
</dbReference>
<dbReference type="STRING" id="980561.A1359_00965"/>
<keyword evidence="3 6" id="KW-0812">Transmembrane</keyword>
<dbReference type="PANTHER" id="PTHR30485:SF2">
    <property type="entry name" value="BLL0597 PROTEIN"/>
    <property type="match status" value="1"/>
</dbReference>
<feature type="transmembrane region" description="Helical" evidence="6">
    <location>
        <begin position="37"/>
        <end position="60"/>
    </location>
</feature>
<comment type="subcellular location">
    <subcellularLocation>
        <location evidence="1">Cell membrane</location>
        <topology evidence="1">Multi-pass membrane protein</topology>
    </subcellularLocation>
</comment>
<dbReference type="GO" id="GO:0009055">
    <property type="term" value="F:electron transfer activity"/>
    <property type="evidence" value="ECO:0007669"/>
    <property type="project" value="InterPro"/>
</dbReference>
<keyword evidence="2" id="KW-1003">Cell membrane</keyword>
<organism evidence="8 9">
    <name type="scientific">Methylomonas lenta</name>
    <dbReference type="NCBI Taxonomy" id="980561"/>
    <lineage>
        <taxon>Bacteria</taxon>
        <taxon>Pseudomonadati</taxon>
        <taxon>Pseudomonadota</taxon>
        <taxon>Gammaproteobacteria</taxon>
        <taxon>Methylococcales</taxon>
        <taxon>Methylococcaceae</taxon>
        <taxon>Methylomonas</taxon>
    </lineage>
</organism>
<proteinExistence type="predicted"/>
<evidence type="ECO:0000256" key="5">
    <source>
        <dbReference type="ARBA" id="ARBA00023136"/>
    </source>
</evidence>
<dbReference type="OrthoDB" id="196472at2"/>
<dbReference type="InterPro" id="IPR011577">
    <property type="entry name" value="Cyt_b561_bac/Ni-Hgenase"/>
</dbReference>
<dbReference type="GO" id="GO:0022904">
    <property type="term" value="P:respiratory electron transport chain"/>
    <property type="evidence" value="ECO:0007669"/>
    <property type="project" value="InterPro"/>
</dbReference>
<evidence type="ECO:0000256" key="4">
    <source>
        <dbReference type="ARBA" id="ARBA00022989"/>
    </source>
</evidence>
<protein>
    <submittedName>
        <fullName evidence="8">Cytochrome B</fullName>
    </submittedName>
</protein>
<dbReference type="Gene3D" id="1.20.950.20">
    <property type="entry name" value="Transmembrane di-heme cytochromes, Chain C"/>
    <property type="match status" value="1"/>
</dbReference>
<dbReference type="AlphaFoldDB" id="A0A177N7H3"/>
<sequence>MTNEKKTLRVWEPVIRIGHWTLVLAFFTAYFTEDDFMTLHVWAGYVVGVYLLTRIVWGFVGGKYARFSNFIYSPNQIMGYIKNLVATKPQHYIGHNPAGGAMVIALLLSLSATTLTGLKLYAVEDNKGPFALSATQVQTQIQSVSLISVANAEDNEDDDEKSELIDSEYKIDKQAEEFWEELHEVFTNLTLLLVFLHIIGVAVSSYIDKEKLVKAMFTGNKDIDDTYQ</sequence>
<comment type="caution">
    <text evidence="8">The sequence shown here is derived from an EMBL/GenBank/DDBJ whole genome shotgun (WGS) entry which is preliminary data.</text>
</comment>
<dbReference type="Proteomes" id="UP000078476">
    <property type="component" value="Unassembled WGS sequence"/>
</dbReference>
<keyword evidence="4 6" id="KW-1133">Transmembrane helix</keyword>
<feature type="domain" description="Cytochrome b561 bacterial/Ni-hydrogenase" evidence="7">
    <location>
        <begin position="10"/>
        <end position="219"/>
    </location>
</feature>
<dbReference type="EMBL" id="LUUI01000114">
    <property type="protein sequence ID" value="OAI14008.1"/>
    <property type="molecule type" value="Genomic_DNA"/>
</dbReference>
<evidence type="ECO:0000256" key="1">
    <source>
        <dbReference type="ARBA" id="ARBA00004651"/>
    </source>
</evidence>
<dbReference type="InterPro" id="IPR016174">
    <property type="entry name" value="Di-haem_cyt_TM"/>
</dbReference>
<accession>A0A177N7H3</accession>
<keyword evidence="5 6" id="KW-0472">Membrane</keyword>
<feature type="transmembrane region" description="Helical" evidence="6">
    <location>
        <begin position="98"/>
        <end position="122"/>
    </location>
</feature>
<reference evidence="8 9" key="1">
    <citation type="submission" date="2016-03" db="EMBL/GenBank/DDBJ databases">
        <authorList>
            <person name="Ploux O."/>
        </authorList>
    </citation>
    <scope>NUCLEOTIDE SEQUENCE [LARGE SCALE GENOMIC DNA]</scope>
    <source>
        <strain evidence="8 9">R-45370</strain>
    </source>
</reference>
<dbReference type="PANTHER" id="PTHR30485">
    <property type="entry name" value="NI/FE-HYDROGENASE 1 B-TYPE CYTOCHROME SUBUNIT"/>
    <property type="match status" value="1"/>
</dbReference>
<dbReference type="SUPFAM" id="SSF81342">
    <property type="entry name" value="Transmembrane di-heme cytochromes"/>
    <property type="match status" value="1"/>
</dbReference>
<evidence type="ECO:0000256" key="6">
    <source>
        <dbReference type="SAM" id="Phobius"/>
    </source>
</evidence>
<evidence type="ECO:0000256" key="2">
    <source>
        <dbReference type="ARBA" id="ARBA00022475"/>
    </source>
</evidence>
<evidence type="ECO:0000313" key="8">
    <source>
        <dbReference type="EMBL" id="OAI14008.1"/>
    </source>
</evidence>
<evidence type="ECO:0000256" key="3">
    <source>
        <dbReference type="ARBA" id="ARBA00022692"/>
    </source>
</evidence>
<dbReference type="Pfam" id="PF01292">
    <property type="entry name" value="Ni_hydr_CYTB"/>
    <property type="match status" value="1"/>
</dbReference>
<dbReference type="RefSeq" id="WP_066983648.1">
    <property type="nucleotide sequence ID" value="NZ_LUUI01000114.1"/>
</dbReference>